<sequence length="487" mass="56267">MLIEEILKGENEKIEFKENAKTNAYIKTAVAFANGNGGKIVFGVKDNGEIIGVENEFEVMDGIINVISDSCYPMIVPDISLHTLENKTVVIMEIEGGKKKPYYLKSKGMQKGTYIRSGATTRIIEEDYILKELILEGENKYFDQQICYGESVNDEEIERFCEWLEELARENSETDTKIKKVTKSTLLGWKVLEEKNGRNFPTNAYILLSGRENWEVSRKIQCGVFKGETRNIFVDKKEFEGSIIMQLEKAYQYVLEKINLGSDIVGIYRVDKYEIPPKSIRELIANAVIHRSYLEPNDIQVALYDNRLEITSPGMLLSGVNVKRMKEGFSKLRNRAIASVFAYVNIIEKWGSGIPRIMNEMREYGLQEPEFIPFENDFRVNIYRKGYNTVKTTQGSTQDKTNTIQAISEKEKLDIKNLTETDKTIINTIINNPEMSQKQIADNLNWTVNKVKYYMKKFKQKNILRYEGTSQNGKWEIQEENLKYFLK</sequence>
<dbReference type="RefSeq" id="WP_146997633.1">
    <property type="nucleotide sequence ID" value="NZ_AP019840.1"/>
</dbReference>
<dbReference type="InterPro" id="IPR038461">
    <property type="entry name" value="Schlafen_AlbA_2_dom_sf"/>
</dbReference>
<protein>
    <submittedName>
        <fullName evidence="2">Transcriptional regulator</fullName>
    </submittedName>
</protein>
<dbReference type="Proteomes" id="UP000321378">
    <property type="component" value="Chromosome"/>
</dbReference>
<name>A0A510KQM1_9FUSO</name>
<evidence type="ECO:0000259" key="1">
    <source>
        <dbReference type="Pfam" id="PF04326"/>
    </source>
</evidence>
<accession>A0A510KQM1</accession>
<dbReference type="EMBL" id="AP019840">
    <property type="protein sequence ID" value="BBM53587.1"/>
    <property type="molecule type" value="Genomic_DNA"/>
</dbReference>
<dbReference type="PANTHER" id="PTHR30595">
    <property type="entry name" value="GLPR-RELATED TRANSCRIPTIONAL REPRESSOR"/>
    <property type="match status" value="1"/>
</dbReference>
<dbReference type="AlphaFoldDB" id="A0A510KQM1"/>
<dbReference type="InterPro" id="IPR007421">
    <property type="entry name" value="Schlafen_AlbA_2_dom"/>
</dbReference>
<reference evidence="2 3" key="1">
    <citation type="submission" date="2019-07" db="EMBL/GenBank/DDBJ databases">
        <title>Complete Genome Sequence of Leptotrichia trevisanii Strain JMUB3935.</title>
        <authorList>
            <person name="Watanabe S."/>
            <person name="Cui L."/>
        </authorList>
    </citation>
    <scope>NUCLEOTIDE SEQUENCE [LARGE SCALE GENOMIC DNA]</scope>
    <source>
        <strain evidence="2 3">JMUB3935</strain>
    </source>
</reference>
<evidence type="ECO:0000313" key="2">
    <source>
        <dbReference type="EMBL" id="BBM53587.1"/>
    </source>
</evidence>
<dbReference type="InterPro" id="IPR038475">
    <property type="entry name" value="RecG_C_sf"/>
</dbReference>
<dbReference type="Pfam" id="PF13412">
    <property type="entry name" value="HTH_24"/>
    <property type="match status" value="1"/>
</dbReference>
<dbReference type="PANTHER" id="PTHR30595:SF6">
    <property type="entry name" value="SCHLAFEN ALBA-2 DOMAIN-CONTAINING PROTEIN"/>
    <property type="match status" value="1"/>
</dbReference>
<dbReference type="Pfam" id="PF13749">
    <property type="entry name" value="HATPase_c_4"/>
    <property type="match status" value="1"/>
</dbReference>
<dbReference type="Gene3D" id="3.30.950.30">
    <property type="entry name" value="Schlafen, AAA domain"/>
    <property type="match status" value="1"/>
</dbReference>
<dbReference type="STRING" id="1122173.GCA_000482505_01546"/>
<evidence type="ECO:0000313" key="3">
    <source>
        <dbReference type="Proteomes" id="UP000321378"/>
    </source>
</evidence>
<dbReference type="SUPFAM" id="SSF46785">
    <property type="entry name" value="Winged helix' DNA-binding domain"/>
    <property type="match status" value="1"/>
</dbReference>
<organism evidence="2 3">
    <name type="scientific">Leptotrichia trevisanii</name>
    <dbReference type="NCBI Taxonomy" id="109328"/>
    <lineage>
        <taxon>Bacteria</taxon>
        <taxon>Fusobacteriati</taxon>
        <taxon>Fusobacteriota</taxon>
        <taxon>Fusobacteriia</taxon>
        <taxon>Fusobacteriales</taxon>
        <taxon>Leptotrichiaceae</taxon>
        <taxon>Leptotrichia</taxon>
    </lineage>
</organism>
<dbReference type="Gene3D" id="1.10.10.10">
    <property type="entry name" value="Winged helix-like DNA-binding domain superfamily/Winged helix DNA-binding domain"/>
    <property type="match status" value="1"/>
</dbReference>
<dbReference type="InterPro" id="IPR036390">
    <property type="entry name" value="WH_DNA-bd_sf"/>
</dbReference>
<gene>
    <name evidence="2" type="ORF">JMUB3935_2592</name>
</gene>
<dbReference type="Gene3D" id="3.30.565.60">
    <property type="match status" value="1"/>
</dbReference>
<feature type="domain" description="Schlafen AlbA-2" evidence="1">
    <location>
        <begin position="10"/>
        <end position="123"/>
    </location>
</feature>
<dbReference type="InterPro" id="IPR036388">
    <property type="entry name" value="WH-like_DNA-bd_sf"/>
</dbReference>
<proteinExistence type="predicted"/>
<dbReference type="Pfam" id="PF04326">
    <property type="entry name" value="SLFN_AlbA_2"/>
    <property type="match status" value="1"/>
</dbReference>